<accession>A0A2P5BUP4</accession>
<proteinExistence type="predicted"/>
<evidence type="ECO:0000313" key="1">
    <source>
        <dbReference type="EMBL" id="PON52495.1"/>
    </source>
</evidence>
<comment type="caution">
    <text evidence="1">The sequence shown here is derived from an EMBL/GenBank/DDBJ whole genome shotgun (WGS) entry which is preliminary data.</text>
</comment>
<keyword evidence="2" id="KW-1185">Reference proteome</keyword>
<reference evidence="2" key="1">
    <citation type="submission" date="2016-06" db="EMBL/GenBank/DDBJ databases">
        <title>Parallel loss of symbiosis genes in relatives of nitrogen-fixing non-legume Parasponia.</title>
        <authorList>
            <person name="Van Velzen R."/>
            <person name="Holmer R."/>
            <person name="Bu F."/>
            <person name="Rutten L."/>
            <person name="Van Zeijl A."/>
            <person name="Liu W."/>
            <person name="Santuari L."/>
            <person name="Cao Q."/>
            <person name="Sharma T."/>
            <person name="Shen D."/>
            <person name="Roswanjaya Y."/>
            <person name="Wardhani T."/>
            <person name="Kalhor M.S."/>
            <person name="Jansen J."/>
            <person name="Van den Hoogen J."/>
            <person name="Gungor B."/>
            <person name="Hartog M."/>
            <person name="Hontelez J."/>
            <person name="Verver J."/>
            <person name="Yang W.-C."/>
            <person name="Schijlen E."/>
            <person name="Repin R."/>
            <person name="Schilthuizen M."/>
            <person name="Schranz E."/>
            <person name="Heidstra R."/>
            <person name="Miyata K."/>
            <person name="Fedorova E."/>
            <person name="Kohlen W."/>
            <person name="Bisseling T."/>
            <person name="Smit S."/>
            <person name="Geurts R."/>
        </authorList>
    </citation>
    <scope>NUCLEOTIDE SEQUENCE [LARGE SCALE GENOMIC DNA]</scope>
    <source>
        <strain evidence="2">cv. WU1-14</strain>
    </source>
</reference>
<protein>
    <submittedName>
        <fullName evidence="1">Uncharacterized protein</fullName>
    </submittedName>
</protein>
<name>A0A2P5BUP4_PARAD</name>
<dbReference type="Proteomes" id="UP000237105">
    <property type="component" value="Unassembled WGS sequence"/>
</dbReference>
<evidence type="ECO:0000313" key="2">
    <source>
        <dbReference type="Proteomes" id="UP000237105"/>
    </source>
</evidence>
<sequence length="78" mass="8702">MFKVKWVFRVWLNTCGTSVTRSSVGLYVGESFHQTEPWPSITPFPLTVILSSSVKSIHCRKPEPQDAELVGAIILPSN</sequence>
<organism evidence="1 2">
    <name type="scientific">Parasponia andersonii</name>
    <name type="common">Sponia andersonii</name>
    <dbReference type="NCBI Taxonomy" id="3476"/>
    <lineage>
        <taxon>Eukaryota</taxon>
        <taxon>Viridiplantae</taxon>
        <taxon>Streptophyta</taxon>
        <taxon>Embryophyta</taxon>
        <taxon>Tracheophyta</taxon>
        <taxon>Spermatophyta</taxon>
        <taxon>Magnoliopsida</taxon>
        <taxon>eudicotyledons</taxon>
        <taxon>Gunneridae</taxon>
        <taxon>Pentapetalae</taxon>
        <taxon>rosids</taxon>
        <taxon>fabids</taxon>
        <taxon>Rosales</taxon>
        <taxon>Cannabaceae</taxon>
        <taxon>Parasponia</taxon>
    </lineage>
</organism>
<dbReference type="EMBL" id="JXTB01000218">
    <property type="protein sequence ID" value="PON52495.1"/>
    <property type="molecule type" value="Genomic_DNA"/>
</dbReference>
<dbReference type="OrthoDB" id="10275972at2759"/>
<dbReference type="AlphaFoldDB" id="A0A2P5BUP4"/>
<gene>
    <name evidence="1" type="ORF">PanWU01x14_208930</name>
</gene>